<proteinExistence type="predicted"/>
<evidence type="ECO:0000256" key="2">
    <source>
        <dbReference type="ARBA" id="ARBA00022737"/>
    </source>
</evidence>
<keyword evidence="4" id="KW-0175">Coiled coil</keyword>
<evidence type="ECO:0000313" key="6">
    <source>
        <dbReference type="EMBL" id="CAD8090418.1"/>
    </source>
</evidence>
<dbReference type="PROSITE" id="PS00678">
    <property type="entry name" value="WD_REPEATS_1"/>
    <property type="match status" value="3"/>
</dbReference>
<dbReference type="InterPro" id="IPR001680">
    <property type="entry name" value="WD40_rpt"/>
</dbReference>
<dbReference type="InterPro" id="IPR007111">
    <property type="entry name" value="NACHT_NTPase"/>
</dbReference>
<accession>A0A8S1NCR9</accession>
<dbReference type="InterPro" id="IPR019775">
    <property type="entry name" value="WD40_repeat_CS"/>
</dbReference>
<dbReference type="PROSITE" id="PS50082">
    <property type="entry name" value="WD_REPEATS_2"/>
    <property type="match status" value="6"/>
</dbReference>
<protein>
    <recommendedName>
        <fullName evidence="5">NACHT domain-containing protein</fullName>
    </recommendedName>
</protein>
<feature type="repeat" description="WD" evidence="3">
    <location>
        <begin position="2021"/>
        <end position="2062"/>
    </location>
</feature>
<feature type="repeat" description="WD" evidence="3">
    <location>
        <begin position="3174"/>
        <end position="3208"/>
    </location>
</feature>
<evidence type="ECO:0000313" key="7">
    <source>
        <dbReference type="Proteomes" id="UP000688137"/>
    </source>
</evidence>
<feature type="repeat" description="WD" evidence="3">
    <location>
        <begin position="2735"/>
        <end position="2776"/>
    </location>
</feature>
<feature type="domain" description="NACHT" evidence="5">
    <location>
        <begin position="1318"/>
        <end position="1487"/>
    </location>
</feature>
<dbReference type="PANTHER" id="PTHR44129">
    <property type="entry name" value="WD REPEAT-CONTAINING PROTEIN POP1"/>
    <property type="match status" value="1"/>
</dbReference>
<feature type="repeat" description="WD" evidence="3">
    <location>
        <begin position="3216"/>
        <end position="3257"/>
    </location>
</feature>
<reference evidence="6" key="1">
    <citation type="submission" date="2021-01" db="EMBL/GenBank/DDBJ databases">
        <authorList>
            <consortium name="Genoscope - CEA"/>
            <person name="William W."/>
        </authorList>
    </citation>
    <scope>NUCLEOTIDE SEQUENCE</scope>
</reference>
<evidence type="ECO:0000256" key="4">
    <source>
        <dbReference type="SAM" id="Coils"/>
    </source>
</evidence>
<feature type="coiled-coil region" evidence="4">
    <location>
        <begin position="1142"/>
        <end position="1241"/>
    </location>
</feature>
<keyword evidence="2" id="KW-0677">Repeat</keyword>
<organism evidence="6 7">
    <name type="scientific">Paramecium primaurelia</name>
    <dbReference type="NCBI Taxonomy" id="5886"/>
    <lineage>
        <taxon>Eukaryota</taxon>
        <taxon>Sar</taxon>
        <taxon>Alveolata</taxon>
        <taxon>Ciliophora</taxon>
        <taxon>Intramacronucleata</taxon>
        <taxon>Oligohymenophorea</taxon>
        <taxon>Peniculida</taxon>
        <taxon>Parameciidae</taxon>
        <taxon>Paramecium</taxon>
    </lineage>
</organism>
<dbReference type="InterPro" id="IPR050349">
    <property type="entry name" value="WD_LIS1/nudF_dynein_reg"/>
</dbReference>
<dbReference type="Pfam" id="PF00400">
    <property type="entry name" value="WD40"/>
    <property type="match status" value="6"/>
</dbReference>
<dbReference type="Pfam" id="PF05729">
    <property type="entry name" value="NACHT"/>
    <property type="match status" value="1"/>
</dbReference>
<dbReference type="EMBL" id="CAJJDM010000089">
    <property type="protein sequence ID" value="CAD8090418.1"/>
    <property type="molecule type" value="Genomic_DNA"/>
</dbReference>
<comment type="caution">
    <text evidence="6">The sequence shown here is derived from an EMBL/GenBank/DDBJ whole genome shotgun (WGS) entry which is preliminary data.</text>
</comment>
<evidence type="ECO:0000256" key="3">
    <source>
        <dbReference type="PROSITE-ProRule" id="PRU00221"/>
    </source>
</evidence>
<gene>
    <name evidence="6" type="ORF">PPRIM_AZ9-3.1.T0860025</name>
</gene>
<evidence type="ECO:0000259" key="5">
    <source>
        <dbReference type="Pfam" id="PF05729"/>
    </source>
</evidence>
<keyword evidence="1 3" id="KW-0853">WD repeat</keyword>
<dbReference type="PROSITE" id="PS50294">
    <property type="entry name" value="WD_REPEATS_REGION"/>
    <property type="match status" value="3"/>
</dbReference>
<keyword evidence="7" id="KW-1185">Reference proteome</keyword>
<dbReference type="Proteomes" id="UP000688137">
    <property type="component" value="Unassembled WGS sequence"/>
</dbReference>
<evidence type="ECO:0000256" key="1">
    <source>
        <dbReference type="ARBA" id="ARBA00022574"/>
    </source>
</evidence>
<feature type="repeat" description="WD" evidence="3">
    <location>
        <begin position="2443"/>
        <end position="2484"/>
    </location>
</feature>
<name>A0A8S1NCR9_PARPR</name>
<sequence>MLKKRGRVFNLAQNYNQKIVMRFFTQNNISNNITNRNISLLCINLENQPEIFQLRGGGCGLSNFCTSDQLPEHKEMILTNENNEQNLDQKNIQSEKLPNNFLEEFDQSVIVIQEGSSSLVSQSKKNEVIIKIQWFIYNKQFFNKLCQEEYTYELIKTDIDTNLLKLLEILPNYLEVSWFLCYQIAQVCNDLLRIIYSHNTINFDPMPFLQKVSIFSEQLQSQSNNVWKSGLEFEITLMEIMLENCSNPEQEKKLLIDVAKNTVKSILKMKITDALMSSLQKSAKYIIKKAINQTILYPIEVYQIYHLFQIIKWKIIEDETESVYQSIQNLKILFNKYIKGSNNWILHFCWIQTITDIILYRLIIEKESQQILQERQKNVGTIQKLPFNHNQAILLFFDTQPNILEDSILNQYNKLQLLCSSLIEQQFAKEQNFWDYYSNFHFNISEQEDSKQFNFIQVNRELGLLEKLFKQLRALIDQIQVIQLEIEESLINQTQVEKTLLSQQLFEEHKKQISNKFLNTWKKAIYLINLINDFLLFDYQKVQLYQNNLKKEQEDNNQKSRSNFNEIQSFVETKFPEYQSNFISDFLIATDYINNIVFLDYNKNDIQQEINEIHLKYEMKNFKNLQFNDFDTFLKNLEIYQNALDSGVIINDPNIKKIDINQFFKQIIEGSWIRKFESVLKSQFEDKFEFINDNLETNDEISNKILKCEVSISILVSLKQFYEIQQENIKRMKMKFLLYQDSTKKQTQIAETDIYQKFINCLKKQEQNIITYQDQIDKDLDFNINKLKQNFKQIDSEIESDIQAIKIELKNISNFLQENSQQEIIYDFEQQKNEQFLEQTKNLLHNFQVIFIIFFNQMNEIISISQDIRQKQIALVVQEKQPNEIQHQDPKEELLEELRKLKINFSTFIQEVEQKISSKKDIEAQSKQNVQGFGIDIFENQILENQKIIKTIKRVKNYFQSYQKLLLIYLDIYNQKQNANTLYNFKEKIKNFHNLNRKYLVELKDSIVDQNNQQKNIDINLTLIQFLTFFEMEIHDDQNENEVGDEINIALIQEIKDYFNQKKNEVESLIEAKDYKVRECLVYNLIRLQNSNLENQIINFSSRRIQQIWVYEKDQRVRNLLKNKELIEMQRQIFSRDLQTMSDQIKEEIQQKIQDLENLQQQIRLQGNSSERDKLQLQLKQCYQQLDDSIENVTEMSDALNISLIFLKDILTDVKSIKTSIDNLQNNIQDIGNDIRKLRGKKFEELLVMRKQKILQQAQQQKVDSIYVQLQTIERNPLSGEEVAGSFLLKESIQDKDGEVNEFIWHQNLGTENAEDKDVMIISGYAGSGKSRSAKKIEEFIWKSQGAQSEWIPIYVSLPTLKNPKYNLLDQALETENYQFDKYQIQEFKEAIRKRAVKVVLILDSYDEMKSDCIQQNLIMTNKLIQDLNIEKKDRQVKIIITTRREILNSDGYESWFYGESLQTLKEVLLLNFNQEQQDKYLEKYCKLSIKRTIRGIYEFVKSISGQTFDLGEFIKIWNSIINPVKQMLLNSKISDSDSIFVDEEEEIIIKKLKQQQLFQFLSDEQITGLRKDLLSLWSVKKFKKSIEIVNIQHLLTTPFMLEIIVQVLPTMTKKYQGSAKIKEIFKVNYLQLKKRAKISKKIRQSLLQNQQNQIEQNNQSEGLQSLKTNSKLKRNLKKKKIDHNMDILESKQFFQNYSIDSKIDSFEGNIFLDGQNLYLNIIDADIIVMALKMKKFTAFEFYESFINFYHEQQIQKQRELGKISNYESFALDIYQFSSSLALDMTIRDLSQISYKYKGQLLLQSNYKATQDVDDWLDQYLSNSSSDNEYKKLIRSCILLSSKGSTYQYTHKSIQEFLVAQYIYNFIISLENCPQDQNHQFTDQELANLDRLKNSLFNSPSFNISNDAFRGACSMIKDILHDTENINQKMIEIVQQSRNIQFSRAASNIIYLLSQMDIYLGSQKFDSIQLADTNISGLSFFESDLSRSKCKNVTINSCNFNQCNLSDIFWDDVICKEQPFLTGQESCYQTLSFSPDGKYLVSLGESGILKLWDPSNYKFLYDITHDGSWLIKYVQFSSDSSFFLGCSENGFITKWDIPEFTQKQTQLSQNILKFELSQDCSKLYIKTDKKFKILQANQLFEDKIDTNIIWKYDSKIINYVMSPVDSILVISSSDNNITIISTNNQVIKSLGSFDTNIYDMIFSQDGKQLAITYGCTIKIWDLQSYICSDIQTDFSINCLNFTPDNKSLIIGGFHAISIRDIEQLKFQKEIMKILCLEVCLSPTQNQIIALVTNKAIEIFNFETQVSLNKREFDFQPKEINISQDGQKLALMFYEESGQQIELQILDFDTLKTIFTVPWNNQQWISYILSKDFSRILINYRFDQYKSQTLELEIQVFKQLTEKAKLGSKISLKPQSQLIAYVHIETNAIILFNFEKDLAIGQELINNQKIVEDLCFSPIDNFLAVGYEDSQLLIWDLNTFQSQQIKLKENLTYFQFFNYSPNGKLFIIYSHQNCYIYETQNWKQIFELNQQFSVDDQIHFSYDSQFMAIINGDSISIWDIQNNFQKVELPKLQFNPNQMYFTPIKEILIFTEFENLIIMNTSTNKIQQFNLNHQILCLSISSNGSKIAIVLKDSDIYIVQLWNYINNKLEFILSEILNYKIDSLSFVNDDQQLFLKLQKENSCFVIIYQINQFMIKNTLDQGFTCGTFSQNNEQIALGRSQQIDIFTSQLKKCSYQLKDQSDITFVSFSNSNTLFISGNSKGEISFWNLQDQQLKKSHKISNYQIVNLKFIKDESILINLDQYQILNIVSVVDTEDNISLDICGYYEQINSFSTSPDGQMIIGINNQKKLIKLNKQNLKYGQFNYKEQITKIFYSFSLDYLGVLQKQNLLNIISKNPQQCYQKKDITDVTFHPKENLMAIYTNNQIQLIQIQDQKLLFFIDFSNDYFSSEKNLQNYQFEQQNIKKISLKFSDNGKILLFITDKIIRWYLLEGNKSLKVLGCNKNGKQFQNVNFFQSQYLAILKKKQHQKIKIKNIFEQNTLFKINCDLFSMNQEEIFYFQVCEQFYVFDFQKLNMNPITFKSDGYLSIEYIQAIDENQLILLNKKGIDRIIYLVNLVTSQNGQINGTFLQLEISKYDILLSHYFPQKKLWAVVFFQDPSTIQIWNIANKKIITNFQGHRQKINCLNSSYDGLVLATASEDNTIRLWNIDFFEQNDPSIGHKKQVNAIAFSKDGLLVASGSSDNTIILWDLYDKKFITQLKDNKGKINFLEFSYCSKLLYSGFDNMTIRIWDVLNPIQSKIIYLIDSLDYSCKSICLSPTNPNFFSINFIGKLCFFNKEVIQEKNYIINKNVSREKCCFTFINNNEFIYTSDEQKLIQQSLYVLNTINGKSIPLRKCKYESFFSIINSKNSKELIFLIKFSVNLRKIAIEGIESTNNQIDIDKAYLPMVQKIMLSPDLNTLVLETALIISFWDFKLIKKEVLAYEVSANDFDRQSSYQLIIQNISSDSSYVITKSNDFGIKLYELNNINNIENQNKNNFAGVIKQEDFQILALSFDIKYLAASYEKEDSIIYYWEVEHPEQQYQLNEGNNANLITFEFSQINFYNIFAAYRNGNILIWDLQTKTSQLLINYDQTNLFQLKRCNLLFSNKFNYLFIIQEQSNNQEKNQLFDLNLKTEIQLNLNALMIGFSVDETVIANVNETVIAYVDECQLCLSQIIKSKIIELDKIPFFYRGHTFSIKFYQDFKLIVGQKDAIYVFDIKEKLKIIDYFSMPDEFIINGFGYNPNKQQITIFNKHNIKILNISNRIVGQPIKFYSKPEQQDGNNINFLGSKQVYGFSKDNQYFAFLNPNLSLWNAQTYELIGSYEYNGDLLAFQQCKSSLILAIASNQSLIFLDFSNLNDIKEIQNIKFEDSILSFSLSSKYCLTNHPENQIILHDIQNLREVIKSDIFIGSEAILSEDDQYLAYLKEDQSIKIIKTYKKKIYEVQNLTKLNKNSIDLISHSPCGQYLAIVQINETKKYPDSQEIISKSAQVQILNLNSLNLINEEKIHENYLFIEISENWKIMVQCQKFCIDIWEIKDQNQFYKKKEILQFVRKDWEDRLKNENENEIYYGEPEIVKKYYSFLSISLLSTGDFLVSGNRCFETAENVIALWDVKIGKLIAQSGNLDSDVQVIKFCPDSTNFAAGFENGHLNLYFIRKQQNQDQEIQILCYKSIGRQSMIQAHQCIISEKSKIQKSKKSIQELFIQKGAIQKD</sequence>
<dbReference type="SMART" id="SM00320">
    <property type="entry name" value="WD40"/>
    <property type="match status" value="17"/>
</dbReference>
<feature type="repeat" description="WD" evidence="3">
    <location>
        <begin position="3258"/>
        <end position="3291"/>
    </location>
</feature>